<reference evidence="1 2" key="1">
    <citation type="journal article" date="2019" name="Int. J. Syst. Evol. Microbiol.">
        <title>The Global Catalogue of Microorganisms (GCM) 10K type strain sequencing project: providing services to taxonomists for standard genome sequencing and annotation.</title>
        <authorList>
            <consortium name="The Broad Institute Genomics Platform"/>
            <consortium name="The Broad Institute Genome Sequencing Center for Infectious Disease"/>
            <person name="Wu L."/>
            <person name="Ma J."/>
        </authorList>
    </citation>
    <scope>NUCLEOTIDE SEQUENCE [LARGE SCALE GENOMIC DNA]</scope>
    <source>
        <strain evidence="1 2">JCM 10696</strain>
    </source>
</reference>
<evidence type="ECO:0000313" key="1">
    <source>
        <dbReference type="EMBL" id="GAA0967854.1"/>
    </source>
</evidence>
<comment type="caution">
    <text evidence="1">The sequence shown here is derived from an EMBL/GenBank/DDBJ whole genome shotgun (WGS) entry which is preliminary data.</text>
</comment>
<name>A0ABN1RYM6_9ACTN</name>
<gene>
    <name evidence="1" type="ORF">GCM10009550_72340</name>
</gene>
<dbReference type="Proteomes" id="UP001500665">
    <property type="component" value="Unassembled WGS sequence"/>
</dbReference>
<organism evidence="1 2">
    <name type="scientific">Actinocorallia libanotica</name>
    <dbReference type="NCBI Taxonomy" id="46162"/>
    <lineage>
        <taxon>Bacteria</taxon>
        <taxon>Bacillati</taxon>
        <taxon>Actinomycetota</taxon>
        <taxon>Actinomycetes</taxon>
        <taxon>Streptosporangiales</taxon>
        <taxon>Thermomonosporaceae</taxon>
        <taxon>Actinocorallia</taxon>
    </lineage>
</organism>
<protein>
    <submittedName>
        <fullName evidence="1">Uncharacterized protein</fullName>
    </submittedName>
</protein>
<evidence type="ECO:0000313" key="2">
    <source>
        <dbReference type="Proteomes" id="UP001500665"/>
    </source>
</evidence>
<sequence length="71" mass="7737">MDGRESLSLPRGIGAPVTQTGQVTRRTLEVPYRSPRKTGEEMYILPGCGQCSCSDESQKVDVGLHTVTIKD</sequence>
<proteinExistence type="predicted"/>
<keyword evidence="2" id="KW-1185">Reference proteome</keyword>
<accession>A0ABN1RYM6</accession>
<dbReference type="EMBL" id="BAAAHH010000052">
    <property type="protein sequence ID" value="GAA0967854.1"/>
    <property type="molecule type" value="Genomic_DNA"/>
</dbReference>